<protein>
    <recommendedName>
        <fullName evidence="3">BNR repeat-like domain-containing protein</fullName>
    </recommendedName>
</protein>
<proteinExistence type="predicted"/>
<organism evidence="1 2">
    <name type="scientific">Cyclobacterium lianum</name>
    <dbReference type="NCBI Taxonomy" id="388280"/>
    <lineage>
        <taxon>Bacteria</taxon>
        <taxon>Pseudomonadati</taxon>
        <taxon>Bacteroidota</taxon>
        <taxon>Cytophagia</taxon>
        <taxon>Cytophagales</taxon>
        <taxon>Cyclobacteriaceae</taxon>
        <taxon>Cyclobacterium</taxon>
    </lineage>
</organism>
<gene>
    <name evidence="1" type="ORF">SAMN04488057_11413</name>
</gene>
<dbReference type="EMBL" id="FRCY01000014">
    <property type="protein sequence ID" value="SHN25341.1"/>
    <property type="molecule type" value="Genomic_DNA"/>
</dbReference>
<reference evidence="1 2" key="1">
    <citation type="submission" date="2016-11" db="EMBL/GenBank/DDBJ databases">
        <authorList>
            <person name="Jaros S."/>
            <person name="Januszkiewicz K."/>
            <person name="Wedrychowicz H."/>
        </authorList>
    </citation>
    <scope>NUCLEOTIDE SEQUENCE [LARGE SCALE GENOMIC DNA]</scope>
    <source>
        <strain evidence="1 2">CGMCC 1.6102</strain>
    </source>
</reference>
<keyword evidence="2" id="KW-1185">Reference proteome</keyword>
<evidence type="ECO:0008006" key="3">
    <source>
        <dbReference type="Google" id="ProtNLM"/>
    </source>
</evidence>
<dbReference type="OrthoDB" id="20875at2"/>
<name>A0A1M7Q5A2_9BACT</name>
<evidence type="ECO:0000313" key="2">
    <source>
        <dbReference type="Proteomes" id="UP000184513"/>
    </source>
</evidence>
<dbReference type="RefSeq" id="WP_073096520.1">
    <property type="nucleotide sequence ID" value="NZ_FRCY01000014.1"/>
</dbReference>
<sequence>MKHLVLTLISFLSISTALFSQKEPEPEVIKIWDEAPHNAFPDLIRFSDTFYVALREGNKHMPDKSGRIRIIRSVDGEKWETVGLLEKHGMDVREARLSITPEGKIMVLTAVGIYDEGYQKLYPMVAFSNEKGDSFTSLKNVVISRKPGLDWVWCLTWHKGIGYGVVYSTRDGKREAHLLSTVDGVQYDVVSELTVGGNPNEATLRFDHDDRLYAVIRREAGDMMGVIASSESPYTKWTYTKLPVRLGGPNFLFYGEDQMLIGTRQYGSLGTKTVVHLSDKEGNIEKTVELPSGGDTSYPGMLFHQNKLWIAYYSSHEEKTSIYLAKISEKSFK</sequence>
<dbReference type="SUPFAM" id="SSF50939">
    <property type="entry name" value="Sialidases"/>
    <property type="match status" value="1"/>
</dbReference>
<dbReference type="STRING" id="388280.SAMN04488057_11413"/>
<dbReference type="AlphaFoldDB" id="A0A1M7Q5A2"/>
<accession>A0A1M7Q5A2</accession>
<dbReference type="Proteomes" id="UP000184513">
    <property type="component" value="Unassembled WGS sequence"/>
</dbReference>
<dbReference type="Gene3D" id="2.120.10.10">
    <property type="match status" value="1"/>
</dbReference>
<dbReference type="InterPro" id="IPR036278">
    <property type="entry name" value="Sialidase_sf"/>
</dbReference>
<evidence type="ECO:0000313" key="1">
    <source>
        <dbReference type="EMBL" id="SHN25341.1"/>
    </source>
</evidence>